<evidence type="ECO:0000313" key="2">
    <source>
        <dbReference type="EMBL" id="TNN74117.1"/>
    </source>
</evidence>
<reference evidence="2 3" key="1">
    <citation type="submission" date="2019-03" db="EMBL/GenBank/DDBJ databases">
        <title>First draft genome of Liparis tanakae, snailfish: a comprehensive survey of snailfish specific genes.</title>
        <authorList>
            <person name="Kim W."/>
            <person name="Song I."/>
            <person name="Jeong J.-H."/>
            <person name="Kim D."/>
            <person name="Kim S."/>
            <person name="Ryu S."/>
            <person name="Song J.Y."/>
            <person name="Lee S.K."/>
        </authorList>
    </citation>
    <scope>NUCLEOTIDE SEQUENCE [LARGE SCALE GENOMIC DNA]</scope>
    <source>
        <tissue evidence="2">Muscle</tissue>
    </source>
</reference>
<sequence>MASTHPSPDEVEQGIGRGHDGPPSQPVALHFRPHARFDDDDEQDADHYGDEGGPQVVAQWERPLLFAVIDMFHHPEHRTPGSPRHCWCNESTASKNPIRSQTEKPELQTDHCTHLQECSECHMIADSQ</sequence>
<accession>A0A4Z2I7T6</accession>
<name>A0A4Z2I7T6_9TELE</name>
<gene>
    <name evidence="2" type="ORF">EYF80_015562</name>
</gene>
<dbReference type="EMBL" id="SRLO01000117">
    <property type="protein sequence ID" value="TNN74117.1"/>
    <property type="molecule type" value="Genomic_DNA"/>
</dbReference>
<evidence type="ECO:0000256" key="1">
    <source>
        <dbReference type="SAM" id="MobiDB-lite"/>
    </source>
</evidence>
<evidence type="ECO:0000313" key="3">
    <source>
        <dbReference type="Proteomes" id="UP000314294"/>
    </source>
</evidence>
<dbReference type="AlphaFoldDB" id="A0A4Z2I7T6"/>
<protein>
    <submittedName>
        <fullName evidence="2">Uncharacterized protein</fullName>
    </submittedName>
</protein>
<feature type="region of interest" description="Disordered" evidence="1">
    <location>
        <begin position="1"/>
        <end position="54"/>
    </location>
</feature>
<proteinExistence type="predicted"/>
<keyword evidence="3" id="KW-1185">Reference proteome</keyword>
<dbReference type="Proteomes" id="UP000314294">
    <property type="component" value="Unassembled WGS sequence"/>
</dbReference>
<comment type="caution">
    <text evidence="2">The sequence shown here is derived from an EMBL/GenBank/DDBJ whole genome shotgun (WGS) entry which is preliminary data.</text>
</comment>
<organism evidence="2 3">
    <name type="scientific">Liparis tanakae</name>
    <name type="common">Tanaka's snailfish</name>
    <dbReference type="NCBI Taxonomy" id="230148"/>
    <lineage>
        <taxon>Eukaryota</taxon>
        <taxon>Metazoa</taxon>
        <taxon>Chordata</taxon>
        <taxon>Craniata</taxon>
        <taxon>Vertebrata</taxon>
        <taxon>Euteleostomi</taxon>
        <taxon>Actinopterygii</taxon>
        <taxon>Neopterygii</taxon>
        <taxon>Teleostei</taxon>
        <taxon>Neoteleostei</taxon>
        <taxon>Acanthomorphata</taxon>
        <taxon>Eupercaria</taxon>
        <taxon>Perciformes</taxon>
        <taxon>Cottioidei</taxon>
        <taxon>Cottales</taxon>
        <taxon>Liparidae</taxon>
        <taxon>Liparis</taxon>
    </lineage>
</organism>